<evidence type="ECO:0000256" key="6">
    <source>
        <dbReference type="ARBA" id="ARBA00022777"/>
    </source>
</evidence>
<comment type="similarity">
    <text evidence="1 10">Belongs to the GHMP kinase family. IspE subfamily.</text>
</comment>
<evidence type="ECO:0000256" key="1">
    <source>
        <dbReference type="ARBA" id="ARBA00009684"/>
    </source>
</evidence>
<dbReference type="NCBIfam" id="NF011202">
    <property type="entry name" value="PRK14608.1"/>
    <property type="match status" value="1"/>
</dbReference>
<keyword evidence="8 10" id="KW-0414">Isoprene biosynthesis</keyword>
<dbReference type="InterPro" id="IPR014721">
    <property type="entry name" value="Ribsml_uS5_D2-typ_fold_subgr"/>
</dbReference>
<dbReference type="PANTHER" id="PTHR43527:SF2">
    <property type="entry name" value="4-DIPHOSPHOCYTIDYL-2-C-METHYL-D-ERYTHRITOL KINASE, CHLOROPLASTIC"/>
    <property type="match status" value="1"/>
</dbReference>
<dbReference type="GO" id="GO:0005524">
    <property type="term" value="F:ATP binding"/>
    <property type="evidence" value="ECO:0007669"/>
    <property type="project" value="UniProtKB-UniRule"/>
</dbReference>
<feature type="active site" evidence="10">
    <location>
        <position position="130"/>
    </location>
</feature>
<dbReference type="EC" id="2.7.1.148" evidence="2 10"/>
<protein>
    <recommendedName>
        <fullName evidence="3 10">4-diphosphocytidyl-2-C-methyl-D-erythritol kinase</fullName>
        <shortName evidence="10">CMK</shortName>
        <ecNumber evidence="2 10">2.7.1.148</ecNumber>
    </recommendedName>
    <alternativeName>
        <fullName evidence="9 10">4-(cytidine-5'-diphospho)-2-C-methyl-D-erythritol kinase</fullName>
    </alternativeName>
</protein>
<dbReference type="STRING" id="1844006.PhaeoP97_03025"/>
<name>A0A1L3I8E5_9RHOB</name>
<keyword evidence="14" id="KW-1185">Reference proteome</keyword>
<keyword evidence="4 10" id="KW-0808">Transferase</keyword>
<dbReference type="KEGG" id="php:PhaeoP97_03025"/>
<dbReference type="RefSeq" id="WP_072505742.1">
    <property type="nucleotide sequence ID" value="NZ_CP016364.1"/>
</dbReference>
<evidence type="ECO:0000256" key="10">
    <source>
        <dbReference type="HAMAP-Rule" id="MF_00061"/>
    </source>
</evidence>
<dbReference type="GO" id="GO:0016114">
    <property type="term" value="P:terpenoid biosynthetic process"/>
    <property type="evidence" value="ECO:0007669"/>
    <property type="project" value="UniProtKB-UniRule"/>
</dbReference>
<comment type="pathway">
    <text evidence="10">Isoprenoid biosynthesis; isopentenyl diphosphate biosynthesis via DXP pathway; isopentenyl diphosphate from 1-deoxy-D-xylulose 5-phosphate: step 3/6.</text>
</comment>
<dbReference type="SUPFAM" id="SSF54211">
    <property type="entry name" value="Ribosomal protein S5 domain 2-like"/>
    <property type="match status" value="1"/>
</dbReference>
<organism evidence="13 14">
    <name type="scientific">Phaeobacter porticola</name>
    <dbReference type="NCBI Taxonomy" id="1844006"/>
    <lineage>
        <taxon>Bacteria</taxon>
        <taxon>Pseudomonadati</taxon>
        <taxon>Pseudomonadota</taxon>
        <taxon>Alphaproteobacteria</taxon>
        <taxon>Rhodobacterales</taxon>
        <taxon>Roseobacteraceae</taxon>
        <taxon>Phaeobacter</taxon>
    </lineage>
</organism>
<proteinExistence type="inferred from homology"/>
<dbReference type="AlphaFoldDB" id="A0A1L3I8E5"/>
<dbReference type="HAMAP" id="MF_00061">
    <property type="entry name" value="IspE"/>
    <property type="match status" value="1"/>
</dbReference>
<comment type="function">
    <text evidence="10">Catalyzes the phosphorylation of the position 2 hydroxy group of 4-diphosphocytidyl-2C-methyl-D-erythritol.</text>
</comment>
<evidence type="ECO:0000256" key="3">
    <source>
        <dbReference type="ARBA" id="ARBA00017473"/>
    </source>
</evidence>
<keyword evidence="5 10" id="KW-0547">Nucleotide-binding</keyword>
<dbReference type="OrthoDB" id="9809438at2"/>
<feature type="active site" evidence="10">
    <location>
        <position position="10"/>
    </location>
</feature>
<dbReference type="InterPro" id="IPR036554">
    <property type="entry name" value="GHMP_kinase_C_sf"/>
</dbReference>
<dbReference type="PIRSF" id="PIRSF010376">
    <property type="entry name" value="IspE"/>
    <property type="match status" value="1"/>
</dbReference>
<dbReference type="InterPro" id="IPR013750">
    <property type="entry name" value="GHMP_kinase_C_dom"/>
</dbReference>
<gene>
    <name evidence="10" type="primary">ispE</name>
    <name evidence="13" type="ORF">PhaeoP97_03025</name>
</gene>
<evidence type="ECO:0000256" key="5">
    <source>
        <dbReference type="ARBA" id="ARBA00022741"/>
    </source>
</evidence>
<evidence type="ECO:0000256" key="7">
    <source>
        <dbReference type="ARBA" id="ARBA00022840"/>
    </source>
</evidence>
<dbReference type="Pfam" id="PF08544">
    <property type="entry name" value="GHMP_kinases_C"/>
    <property type="match status" value="1"/>
</dbReference>
<dbReference type="NCBIfam" id="TIGR00154">
    <property type="entry name" value="ispE"/>
    <property type="match status" value="1"/>
</dbReference>
<evidence type="ECO:0000256" key="4">
    <source>
        <dbReference type="ARBA" id="ARBA00022679"/>
    </source>
</evidence>
<dbReference type="GO" id="GO:0019288">
    <property type="term" value="P:isopentenyl diphosphate biosynthetic process, methylerythritol 4-phosphate pathway"/>
    <property type="evidence" value="ECO:0007669"/>
    <property type="project" value="UniProtKB-UniRule"/>
</dbReference>
<dbReference type="SUPFAM" id="SSF55060">
    <property type="entry name" value="GHMP Kinase, C-terminal domain"/>
    <property type="match status" value="1"/>
</dbReference>
<dbReference type="UniPathway" id="UPA00056">
    <property type="reaction ID" value="UER00094"/>
</dbReference>
<comment type="catalytic activity">
    <reaction evidence="10">
        <text>4-CDP-2-C-methyl-D-erythritol + ATP = 4-CDP-2-C-methyl-D-erythritol 2-phosphate + ADP + H(+)</text>
        <dbReference type="Rhea" id="RHEA:18437"/>
        <dbReference type="ChEBI" id="CHEBI:15378"/>
        <dbReference type="ChEBI" id="CHEBI:30616"/>
        <dbReference type="ChEBI" id="CHEBI:57823"/>
        <dbReference type="ChEBI" id="CHEBI:57919"/>
        <dbReference type="ChEBI" id="CHEBI:456216"/>
        <dbReference type="EC" id="2.7.1.148"/>
    </reaction>
</comment>
<dbReference type="PANTHER" id="PTHR43527">
    <property type="entry name" value="4-DIPHOSPHOCYTIDYL-2-C-METHYL-D-ERYTHRITOL KINASE, CHLOROPLASTIC"/>
    <property type="match status" value="1"/>
</dbReference>
<evidence type="ECO:0000256" key="2">
    <source>
        <dbReference type="ARBA" id="ARBA00012052"/>
    </source>
</evidence>
<keyword evidence="6 10" id="KW-0418">Kinase</keyword>
<feature type="domain" description="GHMP kinase C-terminal" evidence="12">
    <location>
        <begin position="200"/>
        <end position="265"/>
    </location>
</feature>
<evidence type="ECO:0000256" key="9">
    <source>
        <dbReference type="ARBA" id="ARBA00032554"/>
    </source>
</evidence>
<feature type="binding site" evidence="10">
    <location>
        <begin position="91"/>
        <end position="101"/>
    </location>
    <ligand>
        <name>ATP</name>
        <dbReference type="ChEBI" id="CHEBI:30616"/>
    </ligand>
</feature>
<reference evidence="14" key="1">
    <citation type="submission" date="2016-07" db="EMBL/GenBank/DDBJ databases">
        <title>Phaeobacter portensis sp. nov., a tropodithietic acid producing bacterium isolated from a German harbor.</title>
        <authorList>
            <person name="Freese H.M."/>
            <person name="Bunk B."/>
            <person name="Breider S."/>
            <person name="Brinkhoff T."/>
        </authorList>
    </citation>
    <scope>NUCLEOTIDE SEQUENCE [LARGE SCALE GENOMIC DNA]</scope>
    <source>
        <strain evidence="14">P97</strain>
    </source>
</reference>
<evidence type="ECO:0000259" key="11">
    <source>
        <dbReference type="Pfam" id="PF00288"/>
    </source>
</evidence>
<dbReference type="InterPro" id="IPR004424">
    <property type="entry name" value="IspE"/>
</dbReference>
<sequence length="278" mass="29440">MTVEGFAPAKINLTLHVTGRRADGYHLLDSLVVFADIGDRIFAERSDQLSLSVVGPMAAGVPTGVGNLMMQAAEMLSPGRGAALVLEKHLPPASGIGGGSSDAAATLRLLSELWKIPVLEAAETLVLGADLPVCMRPSPQRMQGIGEQIVPVASIPDCAIMLVNPGVSVATPAIFRALGRRDNPPMPDVLPTWGAARDLADWLRTQRNDLEAPAISIQPVIEDVLQALASTEAIFSAMSGSGATCYALFESKEVAQKEAARLTEARPDWWVQSGMLLR</sequence>
<accession>A0A1L3I8E5</accession>
<dbReference type="InterPro" id="IPR020568">
    <property type="entry name" value="Ribosomal_Su5_D2-typ_SF"/>
</dbReference>
<evidence type="ECO:0000256" key="8">
    <source>
        <dbReference type="ARBA" id="ARBA00023229"/>
    </source>
</evidence>
<dbReference type="Gene3D" id="3.30.230.10">
    <property type="match status" value="1"/>
</dbReference>
<keyword evidence="7 10" id="KW-0067">ATP-binding</keyword>
<dbReference type="InterPro" id="IPR006204">
    <property type="entry name" value="GHMP_kinase_N_dom"/>
</dbReference>
<dbReference type="GO" id="GO:0050515">
    <property type="term" value="F:4-(cytidine 5'-diphospho)-2-C-methyl-D-erythritol kinase activity"/>
    <property type="evidence" value="ECO:0007669"/>
    <property type="project" value="UniProtKB-UniRule"/>
</dbReference>
<dbReference type="Proteomes" id="UP000183859">
    <property type="component" value="Chromosome"/>
</dbReference>
<dbReference type="Gene3D" id="3.30.70.890">
    <property type="entry name" value="GHMP kinase, C-terminal domain"/>
    <property type="match status" value="1"/>
</dbReference>
<evidence type="ECO:0000313" key="14">
    <source>
        <dbReference type="Proteomes" id="UP000183859"/>
    </source>
</evidence>
<evidence type="ECO:0000313" key="13">
    <source>
        <dbReference type="EMBL" id="APG48400.1"/>
    </source>
</evidence>
<dbReference type="Pfam" id="PF00288">
    <property type="entry name" value="GHMP_kinases_N"/>
    <property type="match status" value="1"/>
</dbReference>
<feature type="domain" description="GHMP kinase N-terminal" evidence="11">
    <location>
        <begin position="67"/>
        <end position="120"/>
    </location>
</feature>
<evidence type="ECO:0000259" key="12">
    <source>
        <dbReference type="Pfam" id="PF08544"/>
    </source>
</evidence>
<dbReference type="EMBL" id="CP016364">
    <property type="protein sequence ID" value="APG48400.1"/>
    <property type="molecule type" value="Genomic_DNA"/>
</dbReference>